<gene>
    <name evidence="10" type="ORF">ACFPYI_17035</name>
</gene>
<dbReference type="InterPro" id="IPR035906">
    <property type="entry name" value="MetI-like_sf"/>
</dbReference>
<evidence type="ECO:0000256" key="8">
    <source>
        <dbReference type="SAM" id="MobiDB-lite"/>
    </source>
</evidence>
<evidence type="ECO:0000256" key="5">
    <source>
        <dbReference type="ARBA" id="ARBA00022989"/>
    </source>
</evidence>
<keyword evidence="4 7" id="KW-0812">Transmembrane</keyword>
<keyword evidence="6 7" id="KW-0472">Membrane</keyword>
<feature type="region of interest" description="Disordered" evidence="8">
    <location>
        <begin position="1"/>
        <end position="22"/>
    </location>
</feature>
<feature type="transmembrane region" description="Helical" evidence="7">
    <location>
        <begin position="34"/>
        <end position="57"/>
    </location>
</feature>
<organism evidence="10 11">
    <name type="scientific">Halomarina salina</name>
    <dbReference type="NCBI Taxonomy" id="1872699"/>
    <lineage>
        <taxon>Archaea</taxon>
        <taxon>Methanobacteriati</taxon>
        <taxon>Methanobacteriota</taxon>
        <taxon>Stenosarchaea group</taxon>
        <taxon>Halobacteria</taxon>
        <taxon>Halobacteriales</taxon>
        <taxon>Natronomonadaceae</taxon>
        <taxon>Halomarina</taxon>
    </lineage>
</organism>
<dbReference type="Gene3D" id="1.10.3720.10">
    <property type="entry name" value="MetI-like"/>
    <property type="match status" value="1"/>
</dbReference>
<keyword evidence="3" id="KW-1003">Cell membrane</keyword>
<evidence type="ECO:0000256" key="6">
    <source>
        <dbReference type="ARBA" id="ARBA00023136"/>
    </source>
</evidence>
<evidence type="ECO:0000256" key="7">
    <source>
        <dbReference type="RuleBase" id="RU363032"/>
    </source>
</evidence>
<dbReference type="AlphaFoldDB" id="A0ABD5RRB2"/>
<feature type="transmembrane region" description="Helical" evidence="7">
    <location>
        <begin position="164"/>
        <end position="187"/>
    </location>
</feature>
<name>A0ABD5RRB2_9EURY</name>
<reference evidence="10 11" key="1">
    <citation type="journal article" date="2019" name="Int. J. Syst. Evol. Microbiol.">
        <title>The Global Catalogue of Microorganisms (GCM) 10K type strain sequencing project: providing services to taxonomists for standard genome sequencing and annotation.</title>
        <authorList>
            <consortium name="The Broad Institute Genomics Platform"/>
            <consortium name="The Broad Institute Genome Sequencing Center for Infectious Disease"/>
            <person name="Wu L."/>
            <person name="Ma J."/>
        </authorList>
    </citation>
    <scope>NUCLEOTIDE SEQUENCE [LARGE SCALE GENOMIC DNA]</scope>
    <source>
        <strain evidence="10 11">CGMCC 1.12543</strain>
    </source>
</reference>
<feature type="transmembrane region" description="Helical" evidence="7">
    <location>
        <begin position="224"/>
        <end position="246"/>
    </location>
</feature>
<comment type="caution">
    <text evidence="10">The sequence shown here is derived from an EMBL/GenBank/DDBJ whole genome shotgun (WGS) entry which is preliminary data.</text>
</comment>
<accession>A0ABD5RRB2</accession>
<evidence type="ECO:0000313" key="10">
    <source>
        <dbReference type="EMBL" id="MFC5973041.1"/>
    </source>
</evidence>
<dbReference type="PANTHER" id="PTHR32243">
    <property type="entry name" value="MALTOSE TRANSPORT SYSTEM PERMEASE-RELATED"/>
    <property type="match status" value="1"/>
</dbReference>
<dbReference type="Pfam" id="PF00528">
    <property type="entry name" value="BPD_transp_1"/>
    <property type="match status" value="1"/>
</dbReference>
<proteinExistence type="inferred from homology"/>
<dbReference type="SUPFAM" id="SSF161098">
    <property type="entry name" value="MetI-like"/>
    <property type="match status" value="1"/>
</dbReference>
<dbReference type="Proteomes" id="UP001596099">
    <property type="component" value="Unassembled WGS sequence"/>
</dbReference>
<dbReference type="GO" id="GO:0005886">
    <property type="term" value="C:plasma membrane"/>
    <property type="evidence" value="ECO:0007669"/>
    <property type="project" value="UniProtKB-SubCell"/>
</dbReference>
<protein>
    <submittedName>
        <fullName evidence="10">Carbohydrate ABC transporter permease</fullName>
    </submittedName>
</protein>
<feature type="transmembrane region" description="Helical" evidence="7">
    <location>
        <begin position="103"/>
        <end position="125"/>
    </location>
</feature>
<keyword evidence="11" id="KW-1185">Reference proteome</keyword>
<comment type="similarity">
    <text evidence="7">Belongs to the binding-protein-dependent transport system permease family.</text>
</comment>
<dbReference type="InterPro" id="IPR050901">
    <property type="entry name" value="BP-dep_ABC_trans_perm"/>
</dbReference>
<keyword evidence="2 7" id="KW-0813">Transport</keyword>
<sequence>MSTLDDDQEGDPTSRRARNGPGLTRRLPYAARRFLLRFGTVGSALLLGFVMVFPIYWMAQNAFKTRLAINQGVTWFPSGEAFTLERFDIINNGAVVTYITNSIIVTVGTIVMVVAVSLVAGYGLARYDFRGKVQFARFLLLGYLFSPIVLALPLYLIWRRTGLLNTHIGLIIALSAVSMPFAVWLMWKYIQTIPEAMEESAWIAGAPRWRGFVDVILPQTKPAIIANALFAFGLAWNDFTFAQILLPSNDATTFPPGILRLVNSSFETGYGDFMAVGLLMTVPPLLFAFFLQSYLLKGFEIRAL</sequence>
<feature type="transmembrane region" description="Helical" evidence="7">
    <location>
        <begin position="273"/>
        <end position="296"/>
    </location>
</feature>
<dbReference type="PANTHER" id="PTHR32243:SF18">
    <property type="entry name" value="INNER MEMBRANE ABC TRANSPORTER PERMEASE PROTEIN YCJP"/>
    <property type="match status" value="1"/>
</dbReference>
<evidence type="ECO:0000259" key="9">
    <source>
        <dbReference type="PROSITE" id="PS50928"/>
    </source>
</evidence>
<evidence type="ECO:0000256" key="1">
    <source>
        <dbReference type="ARBA" id="ARBA00004651"/>
    </source>
</evidence>
<dbReference type="CDD" id="cd06261">
    <property type="entry name" value="TM_PBP2"/>
    <property type="match status" value="1"/>
</dbReference>
<feature type="transmembrane region" description="Helical" evidence="7">
    <location>
        <begin position="137"/>
        <end position="158"/>
    </location>
</feature>
<feature type="compositionally biased region" description="Acidic residues" evidence="8">
    <location>
        <begin position="1"/>
        <end position="10"/>
    </location>
</feature>
<evidence type="ECO:0000256" key="2">
    <source>
        <dbReference type="ARBA" id="ARBA00022448"/>
    </source>
</evidence>
<dbReference type="PROSITE" id="PS50928">
    <property type="entry name" value="ABC_TM1"/>
    <property type="match status" value="1"/>
</dbReference>
<dbReference type="InterPro" id="IPR000515">
    <property type="entry name" value="MetI-like"/>
</dbReference>
<keyword evidence="5 7" id="KW-1133">Transmembrane helix</keyword>
<evidence type="ECO:0000313" key="11">
    <source>
        <dbReference type="Proteomes" id="UP001596099"/>
    </source>
</evidence>
<evidence type="ECO:0000256" key="4">
    <source>
        <dbReference type="ARBA" id="ARBA00022692"/>
    </source>
</evidence>
<feature type="domain" description="ABC transmembrane type-1" evidence="9">
    <location>
        <begin position="99"/>
        <end position="291"/>
    </location>
</feature>
<dbReference type="EMBL" id="JBHSQH010000001">
    <property type="protein sequence ID" value="MFC5973041.1"/>
    <property type="molecule type" value="Genomic_DNA"/>
</dbReference>
<comment type="subcellular location">
    <subcellularLocation>
        <location evidence="1 7">Cell membrane</location>
        <topology evidence="1 7">Multi-pass membrane protein</topology>
    </subcellularLocation>
</comment>
<evidence type="ECO:0000256" key="3">
    <source>
        <dbReference type="ARBA" id="ARBA00022475"/>
    </source>
</evidence>
<dbReference type="RefSeq" id="WP_247417103.1">
    <property type="nucleotide sequence ID" value="NZ_JALLGW010000001.1"/>
</dbReference>